<organism evidence="4 5">
    <name type="scientific">Hevea brasiliensis</name>
    <name type="common">Para rubber tree</name>
    <name type="synonym">Siphonia brasiliensis</name>
    <dbReference type="NCBI Taxonomy" id="3981"/>
    <lineage>
        <taxon>Eukaryota</taxon>
        <taxon>Viridiplantae</taxon>
        <taxon>Streptophyta</taxon>
        <taxon>Embryophyta</taxon>
        <taxon>Tracheophyta</taxon>
        <taxon>Spermatophyta</taxon>
        <taxon>Magnoliopsida</taxon>
        <taxon>eudicotyledons</taxon>
        <taxon>Gunneridae</taxon>
        <taxon>Pentapetalae</taxon>
        <taxon>rosids</taxon>
        <taxon>fabids</taxon>
        <taxon>Malpighiales</taxon>
        <taxon>Euphorbiaceae</taxon>
        <taxon>Crotonoideae</taxon>
        <taxon>Micrandreae</taxon>
        <taxon>Hevea</taxon>
    </lineage>
</organism>
<gene>
    <name evidence="4" type="ORF">GH714_040501</name>
</gene>
<keyword evidence="2" id="KW-0677">Repeat</keyword>
<feature type="repeat" description="PPR" evidence="3">
    <location>
        <begin position="20"/>
        <end position="54"/>
    </location>
</feature>
<dbReference type="PANTHER" id="PTHR47939:SF13">
    <property type="entry name" value="OS03G0201400 PROTEIN"/>
    <property type="match status" value="1"/>
</dbReference>
<keyword evidence="5" id="KW-1185">Reference proteome</keyword>
<dbReference type="InterPro" id="IPR011990">
    <property type="entry name" value="TPR-like_helical_dom_sf"/>
</dbReference>
<name>A0A6A6MGA1_HEVBR</name>
<dbReference type="PROSITE" id="PS51375">
    <property type="entry name" value="PPR"/>
    <property type="match status" value="2"/>
</dbReference>
<dbReference type="AlphaFoldDB" id="A0A6A6MGA1"/>
<dbReference type="PANTHER" id="PTHR47939">
    <property type="entry name" value="MEMBRANE-ASSOCIATED SALT-INDUCIBLE PROTEIN-LIKE"/>
    <property type="match status" value="1"/>
</dbReference>
<evidence type="ECO:0000313" key="4">
    <source>
        <dbReference type="EMBL" id="KAF2312801.1"/>
    </source>
</evidence>
<dbReference type="InterPro" id="IPR050667">
    <property type="entry name" value="PPR-containing_protein"/>
</dbReference>
<sequence>MFEEARKILDVVKEQGVAPDVFCYNTFIIGLCKAGKMEEARTYLVEMVKNGLKPNVYTYGPFIHGYCKAGDMQGAESCIAEMLSCGIAPDDVVYGALIDGISSNCCLLGTDRGTKRRGKERVKQRLRDCEVDLILSFASGEDGDGSVIITTWCVGRDLQMCQLKQWLRIQPARK</sequence>
<evidence type="ECO:0008006" key="6">
    <source>
        <dbReference type="Google" id="ProtNLM"/>
    </source>
</evidence>
<dbReference type="NCBIfam" id="TIGR00756">
    <property type="entry name" value="PPR"/>
    <property type="match status" value="2"/>
</dbReference>
<evidence type="ECO:0000256" key="3">
    <source>
        <dbReference type="PROSITE-ProRule" id="PRU00708"/>
    </source>
</evidence>
<comment type="similarity">
    <text evidence="1">Belongs to the PPR family. P subfamily.</text>
</comment>
<accession>A0A6A6MGA1</accession>
<dbReference type="Gene3D" id="1.25.40.10">
    <property type="entry name" value="Tetratricopeptide repeat domain"/>
    <property type="match status" value="1"/>
</dbReference>
<proteinExistence type="inferred from homology"/>
<feature type="repeat" description="PPR" evidence="3">
    <location>
        <begin position="55"/>
        <end position="89"/>
    </location>
</feature>
<reference evidence="4 5" key="1">
    <citation type="journal article" date="2020" name="Mol. Plant">
        <title>The Chromosome-Based Rubber Tree Genome Provides New Insights into Spurge Genome Evolution and Rubber Biosynthesis.</title>
        <authorList>
            <person name="Liu J."/>
            <person name="Shi C."/>
            <person name="Shi C.C."/>
            <person name="Li W."/>
            <person name="Zhang Q.J."/>
            <person name="Zhang Y."/>
            <person name="Li K."/>
            <person name="Lu H.F."/>
            <person name="Shi C."/>
            <person name="Zhu S.T."/>
            <person name="Xiao Z.Y."/>
            <person name="Nan H."/>
            <person name="Yue Y."/>
            <person name="Zhu X.G."/>
            <person name="Wu Y."/>
            <person name="Hong X.N."/>
            <person name="Fan G.Y."/>
            <person name="Tong Y."/>
            <person name="Zhang D."/>
            <person name="Mao C.L."/>
            <person name="Liu Y.L."/>
            <person name="Hao S.J."/>
            <person name="Liu W.Q."/>
            <person name="Lv M.Q."/>
            <person name="Zhang H.B."/>
            <person name="Liu Y."/>
            <person name="Hu-Tang G.R."/>
            <person name="Wang J.P."/>
            <person name="Wang J.H."/>
            <person name="Sun Y.H."/>
            <person name="Ni S.B."/>
            <person name="Chen W.B."/>
            <person name="Zhang X.C."/>
            <person name="Jiao Y.N."/>
            <person name="Eichler E.E."/>
            <person name="Li G.H."/>
            <person name="Liu X."/>
            <person name="Gao L.Z."/>
        </authorList>
    </citation>
    <scope>NUCLEOTIDE SEQUENCE [LARGE SCALE GENOMIC DNA]</scope>
    <source>
        <strain evidence="5">cv. GT1</strain>
        <tissue evidence="4">Leaf</tissue>
    </source>
</reference>
<dbReference type="Pfam" id="PF13041">
    <property type="entry name" value="PPR_2"/>
    <property type="match status" value="2"/>
</dbReference>
<dbReference type="InterPro" id="IPR002885">
    <property type="entry name" value="PPR_rpt"/>
</dbReference>
<evidence type="ECO:0000313" key="5">
    <source>
        <dbReference type="Proteomes" id="UP000467840"/>
    </source>
</evidence>
<protein>
    <recommendedName>
        <fullName evidence="6">Pentacotripeptide-repeat region of PRORP domain-containing protein</fullName>
    </recommendedName>
</protein>
<dbReference type="Proteomes" id="UP000467840">
    <property type="component" value="Chromosome 14"/>
</dbReference>
<dbReference type="EMBL" id="JAAGAX010000006">
    <property type="protein sequence ID" value="KAF2312801.1"/>
    <property type="molecule type" value="Genomic_DNA"/>
</dbReference>
<evidence type="ECO:0000256" key="2">
    <source>
        <dbReference type="ARBA" id="ARBA00022737"/>
    </source>
</evidence>
<comment type="caution">
    <text evidence="4">The sequence shown here is derived from an EMBL/GenBank/DDBJ whole genome shotgun (WGS) entry which is preliminary data.</text>
</comment>
<evidence type="ECO:0000256" key="1">
    <source>
        <dbReference type="ARBA" id="ARBA00007626"/>
    </source>
</evidence>